<gene>
    <name evidence="8" type="ORF">AAV94_05210</name>
</gene>
<keyword evidence="4 7" id="KW-0812">Transmembrane</keyword>
<keyword evidence="3" id="KW-1003">Cell membrane</keyword>
<dbReference type="InterPro" id="IPR007341">
    <property type="entry name" value="Transgly_assoc"/>
</dbReference>
<organism evidence="8 9">
    <name type="scientific">Lampropedia cohaerens</name>
    <dbReference type="NCBI Taxonomy" id="1610491"/>
    <lineage>
        <taxon>Bacteria</taxon>
        <taxon>Pseudomonadati</taxon>
        <taxon>Pseudomonadota</taxon>
        <taxon>Betaproteobacteria</taxon>
        <taxon>Burkholderiales</taxon>
        <taxon>Comamonadaceae</taxon>
        <taxon>Lampropedia</taxon>
    </lineage>
</organism>
<reference evidence="8 9" key="1">
    <citation type="submission" date="2015-05" db="EMBL/GenBank/DDBJ databases">
        <title>Draft genome sequence of Lampropedia sp. CT6, isolated from the microbial mat of a hot water spring, located at Manikaran, India.</title>
        <authorList>
            <person name="Tripathi C."/>
            <person name="Rani P."/>
            <person name="Mahato N.K."/>
            <person name="Lal R."/>
        </authorList>
    </citation>
    <scope>NUCLEOTIDE SEQUENCE [LARGE SCALE GENOMIC DNA]</scope>
    <source>
        <strain evidence="8 9">CT6</strain>
    </source>
</reference>
<feature type="transmembrane region" description="Helical" evidence="7">
    <location>
        <begin position="27"/>
        <end position="47"/>
    </location>
</feature>
<dbReference type="PANTHER" id="PTHR33884">
    <property type="entry name" value="UPF0410 PROTEIN YMGE"/>
    <property type="match status" value="1"/>
</dbReference>
<sequence length="82" mass="8529">MSIIWTIIVGLVVGLIARMLKPGRDAMGWIMTAVLGIAGSFLAGFIGQQLNFYAPGEPAGFIASVIGAIVLLVIWGAVTGKK</sequence>
<keyword evidence="9" id="KW-1185">Reference proteome</keyword>
<keyword evidence="5 7" id="KW-1133">Transmembrane helix</keyword>
<dbReference type="PANTHER" id="PTHR33884:SF7">
    <property type="entry name" value="BSL8023 PROTEIN"/>
    <property type="match status" value="1"/>
</dbReference>
<keyword evidence="6 7" id="KW-0472">Membrane</keyword>
<evidence type="ECO:0000313" key="8">
    <source>
        <dbReference type="EMBL" id="KKW68493.1"/>
    </source>
</evidence>
<evidence type="ECO:0000256" key="7">
    <source>
        <dbReference type="SAM" id="Phobius"/>
    </source>
</evidence>
<dbReference type="STRING" id="1610491.AAV94_05210"/>
<dbReference type="Pfam" id="PF04226">
    <property type="entry name" value="Transgly_assoc"/>
    <property type="match status" value="1"/>
</dbReference>
<dbReference type="AlphaFoldDB" id="A0A0U1Q158"/>
<dbReference type="GO" id="GO:0005886">
    <property type="term" value="C:plasma membrane"/>
    <property type="evidence" value="ECO:0007669"/>
    <property type="project" value="UniProtKB-SubCell"/>
</dbReference>
<comment type="caution">
    <text evidence="8">The sequence shown here is derived from an EMBL/GenBank/DDBJ whole genome shotgun (WGS) entry which is preliminary data.</text>
</comment>
<dbReference type="PATRIC" id="fig|1610491.3.peg.1109"/>
<comment type="subcellular location">
    <subcellularLocation>
        <location evidence="1">Cell membrane</location>
        <topology evidence="1">Multi-pass membrane protein</topology>
    </subcellularLocation>
</comment>
<evidence type="ECO:0000256" key="1">
    <source>
        <dbReference type="ARBA" id="ARBA00004651"/>
    </source>
</evidence>
<evidence type="ECO:0000313" key="9">
    <source>
        <dbReference type="Proteomes" id="UP000050580"/>
    </source>
</evidence>
<name>A0A0U1Q158_9BURK</name>
<feature type="transmembrane region" description="Helical" evidence="7">
    <location>
        <begin position="59"/>
        <end position="78"/>
    </location>
</feature>
<evidence type="ECO:0000256" key="6">
    <source>
        <dbReference type="ARBA" id="ARBA00023136"/>
    </source>
</evidence>
<dbReference type="OrthoDB" id="9811343at2"/>
<comment type="similarity">
    <text evidence="2">Belongs to the UPF0410 family.</text>
</comment>
<evidence type="ECO:0000256" key="3">
    <source>
        <dbReference type="ARBA" id="ARBA00022475"/>
    </source>
</evidence>
<dbReference type="EMBL" id="LBNQ01000019">
    <property type="protein sequence ID" value="KKW68493.1"/>
    <property type="molecule type" value="Genomic_DNA"/>
</dbReference>
<proteinExistence type="inferred from homology"/>
<evidence type="ECO:0000256" key="5">
    <source>
        <dbReference type="ARBA" id="ARBA00022989"/>
    </source>
</evidence>
<protein>
    <submittedName>
        <fullName evidence="8">Transglycosylase</fullName>
    </submittedName>
</protein>
<dbReference type="RefSeq" id="WP_046741260.1">
    <property type="nucleotide sequence ID" value="NZ_LBNQ01000019.1"/>
</dbReference>
<evidence type="ECO:0000256" key="2">
    <source>
        <dbReference type="ARBA" id="ARBA00011006"/>
    </source>
</evidence>
<evidence type="ECO:0000256" key="4">
    <source>
        <dbReference type="ARBA" id="ARBA00022692"/>
    </source>
</evidence>
<dbReference type="Proteomes" id="UP000050580">
    <property type="component" value="Unassembled WGS sequence"/>
</dbReference>
<accession>A0A0U1Q158</accession>